<organism evidence="3 4">
    <name type="scientific">Agrocybe chaxingu</name>
    <dbReference type="NCBI Taxonomy" id="84603"/>
    <lineage>
        <taxon>Eukaryota</taxon>
        <taxon>Fungi</taxon>
        <taxon>Dikarya</taxon>
        <taxon>Basidiomycota</taxon>
        <taxon>Agaricomycotina</taxon>
        <taxon>Agaricomycetes</taxon>
        <taxon>Agaricomycetidae</taxon>
        <taxon>Agaricales</taxon>
        <taxon>Agaricineae</taxon>
        <taxon>Strophariaceae</taxon>
        <taxon>Agrocybe</taxon>
    </lineage>
</organism>
<keyword evidence="1" id="KW-0677">Repeat</keyword>
<sequence length="652" mass="73585">MPGDNLLITGGTFIQHYDSHFTESGIWPSGLSRLHESVSPTAFHNSTARFDAPKCHPNTRVAILRKIIDWVLGAGKSAIAQTLAALLTTFFSRTDSTRNHSKTPISTLGYQIALVVPPFRGALEQVIDFDPCIFERSLETQLMRTIICPLESLSKSAQPLIPNLIIIDGIDECRDHSTQRQILQAISGVQRRSHLRLKFLVTSRAESQIMAAFNFISLQTALNHLVLDDSYAPDQDIGLFLQDRFRDIRRTHRFRSLIPDGWPGKTIIAYLVRKSSGQFIHASIVVRFIDSPRHHPVERLEIVRGLRPPSHDLPFAELDELYRHILSSVADISQVLRALGILFILPKTSYYSNINARIVEKVLSLEEGNIDVLFADLLPTLRVDNSGNIRFFHASLPDFLCDATRSQCYFVDLAVAYADMAAWIARTPDRRMRLILGHASDLIICCRDAVLTTNLKTSLLKMKFWKDDEQWLREIKVHEGHWHPAPYAFIRTLADKRSVDPGWDEIYRCTLATLDKWLVYKLDEIDHPLLPCLYTLKRRNPKFPAHSIMTRLLMSESDARGAIIKHPKDYLGYHDGFGVAVHYESSSSPASLNMQQGSAAEDRHASFRSAGICIDTSVLDRVQPPCSSMRTKTGAGVVVFDSRAIDDRSPCL</sequence>
<evidence type="ECO:0000259" key="2">
    <source>
        <dbReference type="Pfam" id="PF24883"/>
    </source>
</evidence>
<dbReference type="Proteomes" id="UP001148786">
    <property type="component" value="Unassembled WGS sequence"/>
</dbReference>
<dbReference type="PANTHER" id="PTHR10039">
    <property type="entry name" value="AMELOGENIN"/>
    <property type="match status" value="1"/>
</dbReference>
<comment type="caution">
    <text evidence="3">The sequence shown here is derived from an EMBL/GenBank/DDBJ whole genome shotgun (WGS) entry which is preliminary data.</text>
</comment>
<dbReference type="Pfam" id="PF24883">
    <property type="entry name" value="NPHP3_N"/>
    <property type="match status" value="1"/>
</dbReference>
<protein>
    <recommendedName>
        <fullName evidence="2">Nephrocystin 3-like N-terminal domain-containing protein</fullName>
    </recommendedName>
</protein>
<dbReference type="OrthoDB" id="5967843at2759"/>
<dbReference type="InterPro" id="IPR027417">
    <property type="entry name" value="P-loop_NTPase"/>
</dbReference>
<evidence type="ECO:0000256" key="1">
    <source>
        <dbReference type="ARBA" id="ARBA00022737"/>
    </source>
</evidence>
<dbReference type="InterPro" id="IPR056884">
    <property type="entry name" value="NPHP3-like_N"/>
</dbReference>
<evidence type="ECO:0000313" key="4">
    <source>
        <dbReference type="Proteomes" id="UP001148786"/>
    </source>
</evidence>
<reference evidence="3" key="1">
    <citation type="submission" date="2022-07" db="EMBL/GenBank/DDBJ databases">
        <title>Genome Sequence of Agrocybe chaxingu.</title>
        <authorList>
            <person name="Buettner E."/>
        </authorList>
    </citation>
    <scope>NUCLEOTIDE SEQUENCE</scope>
    <source>
        <strain evidence="3">MP-N11</strain>
    </source>
</reference>
<feature type="domain" description="Nephrocystin 3-like N-terminal" evidence="2">
    <location>
        <begin position="73"/>
        <end position="204"/>
    </location>
</feature>
<name>A0A9W8TEP1_9AGAR</name>
<dbReference type="SUPFAM" id="SSF52540">
    <property type="entry name" value="P-loop containing nucleoside triphosphate hydrolases"/>
    <property type="match status" value="1"/>
</dbReference>
<accession>A0A9W8TEP1</accession>
<dbReference type="AlphaFoldDB" id="A0A9W8TEP1"/>
<proteinExistence type="predicted"/>
<gene>
    <name evidence="3" type="ORF">NLJ89_g592</name>
</gene>
<keyword evidence="4" id="KW-1185">Reference proteome</keyword>
<dbReference type="PANTHER" id="PTHR10039:SF14">
    <property type="entry name" value="NACHT DOMAIN-CONTAINING PROTEIN"/>
    <property type="match status" value="1"/>
</dbReference>
<evidence type="ECO:0000313" key="3">
    <source>
        <dbReference type="EMBL" id="KAJ3517318.1"/>
    </source>
</evidence>
<dbReference type="EMBL" id="JANKHO010000023">
    <property type="protein sequence ID" value="KAJ3517318.1"/>
    <property type="molecule type" value="Genomic_DNA"/>
</dbReference>